<dbReference type="GeneID" id="300968935"/>
<dbReference type="RefSeq" id="YP_011992315.1">
    <property type="nucleotide sequence ID" value="NC_105114.1"/>
</dbReference>
<dbReference type="EMBL" id="MZ501108">
    <property type="protein sequence ID" value="QXV85219.1"/>
    <property type="molecule type" value="Genomic_DNA"/>
</dbReference>
<proteinExistence type="predicted"/>
<gene>
    <name evidence="1" type="ORF">bas27_0180</name>
</gene>
<name>A0AAE7W048_9CAUD</name>
<evidence type="ECO:0000313" key="2">
    <source>
        <dbReference type="Proteomes" id="UP000828574"/>
    </source>
</evidence>
<dbReference type="Proteomes" id="UP000828574">
    <property type="component" value="Segment"/>
</dbReference>
<protein>
    <submittedName>
        <fullName evidence="1">Uncharacterized protein</fullName>
    </submittedName>
</protein>
<evidence type="ECO:0000313" key="1">
    <source>
        <dbReference type="EMBL" id="QXV85219.1"/>
    </source>
</evidence>
<organism evidence="1 2">
    <name type="scientific">Escherichia phage TrudiGerster</name>
    <dbReference type="NCBI Taxonomy" id="2851991"/>
    <lineage>
        <taxon>Viruses</taxon>
        <taxon>Duplodnaviria</taxon>
        <taxon>Heunggongvirae</taxon>
        <taxon>Uroviricota</taxon>
        <taxon>Caudoviricetes</taxon>
        <taxon>Demerecviridae</taxon>
        <taxon>Markadamsvirinae</taxon>
        <taxon>Epseptimavirus</taxon>
        <taxon>Epseptimavirus trudigerster</taxon>
    </lineage>
</organism>
<sequence length="40" mass="4574">MKIPVALKTQANMGLRPEIMLLFSMFIEILESSINVQIRP</sequence>
<accession>A0AAE7W048</accession>
<reference evidence="2" key="1">
    <citation type="journal article" date="2021" name="PLoS Biol.">
        <title>Systematic exploration of Escherichia coli phage-host interactions with the BASEL phage collection.</title>
        <authorList>
            <person name="Maffei E."/>
            <person name="Shaidullina A."/>
            <person name="Burkolter M."/>
            <person name="Heyer Y."/>
            <person name="Estermann F."/>
            <person name="Druelle V."/>
            <person name="Sauer P."/>
            <person name="Willi L."/>
            <person name="Michaelis S."/>
            <person name="Hilbi H."/>
            <person name="Thaler D.S."/>
            <person name="Harms A."/>
        </authorList>
    </citation>
    <scope>NUCLEOTIDE SEQUENCE [LARGE SCALE GENOMIC DNA]</scope>
    <source>
        <strain evidence="2">Bas27</strain>
    </source>
</reference>
<keyword evidence="2" id="KW-1185">Reference proteome</keyword>